<dbReference type="AlphaFoldDB" id="A0ABD5WVW6"/>
<dbReference type="EMBL" id="JBHSZH010000005">
    <property type="protein sequence ID" value="MFC7081943.1"/>
    <property type="molecule type" value="Genomic_DNA"/>
</dbReference>
<accession>A0ABD5WVW6</accession>
<keyword evidence="3" id="KW-1185">Reference proteome</keyword>
<comment type="caution">
    <text evidence="2">The sequence shown here is derived from an EMBL/GenBank/DDBJ whole genome shotgun (WGS) entry which is preliminary data.</text>
</comment>
<evidence type="ECO:0000313" key="2">
    <source>
        <dbReference type="EMBL" id="MFC7081943.1"/>
    </source>
</evidence>
<dbReference type="SUPFAM" id="SSF53448">
    <property type="entry name" value="Nucleotide-diphospho-sugar transferases"/>
    <property type="match status" value="1"/>
</dbReference>
<protein>
    <submittedName>
        <fullName evidence="2">Sugar phosphate nucleotidyltransferase</fullName>
    </submittedName>
</protein>
<dbReference type="PANTHER" id="PTHR47183:SF2">
    <property type="entry name" value="GLUCOSE-1-PHOSPHATE CYTIDYLYLTRANSFERASE-RELATED"/>
    <property type="match status" value="1"/>
</dbReference>
<dbReference type="Gene3D" id="3.90.550.10">
    <property type="entry name" value="Spore Coat Polysaccharide Biosynthesis Protein SpsA, Chain A"/>
    <property type="match status" value="1"/>
</dbReference>
<organism evidence="2 3">
    <name type="scientific">Halorussus caseinilyticus</name>
    <dbReference type="NCBI Taxonomy" id="3034025"/>
    <lineage>
        <taxon>Archaea</taxon>
        <taxon>Methanobacteriati</taxon>
        <taxon>Methanobacteriota</taxon>
        <taxon>Stenosarchaea group</taxon>
        <taxon>Halobacteria</taxon>
        <taxon>Halobacteriales</taxon>
        <taxon>Haladaptataceae</taxon>
        <taxon>Halorussus</taxon>
    </lineage>
</organism>
<dbReference type="Pfam" id="PF00483">
    <property type="entry name" value="NTP_transferase"/>
    <property type="match status" value="1"/>
</dbReference>
<feature type="domain" description="Nucleotidyl transferase" evidence="1">
    <location>
        <begin position="18"/>
        <end position="113"/>
    </location>
</feature>
<name>A0ABD5WVW6_9EURY</name>
<dbReference type="PANTHER" id="PTHR47183">
    <property type="entry name" value="GLUCOSE-1-PHOSPHATE CYTIDYLYLTRANSFERASE-RELATED"/>
    <property type="match status" value="1"/>
</dbReference>
<dbReference type="InterPro" id="IPR005835">
    <property type="entry name" value="NTP_transferase_dom"/>
</dbReference>
<proteinExistence type="predicted"/>
<evidence type="ECO:0000313" key="3">
    <source>
        <dbReference type="Proteomes" id="UP001596407"/>
    </source>
</evidence>
<evidence type="ECO:0000259" key="1">
    <source>
        <dbReference type="Pfam" id="PF00483"/>
    </source>
</evidence>
<reference evidence="2 3" key="1">
    <citation type="journal article" date="2019" name="Int. J. Syst. Evol. Microbiol.">
        <title>The Global Catalogue of Microorganisms (GCM) 10K type strain sequencing project: providing services to taxonomists for standard genome sequencing and annotation.</title>
        <authorList>
            <consortium name="The Broad Institute Genomics Platform"/>
            <consortium name="The Broad Institute Genome Sequencing Center for Infectious Disease"/>
            <person name="Wu L."/>
            <person name="Ma J."/>
        </authorList>
    </citation>
    <scope>NUCLEOTIDE SEQUENCE [LARGE SCALE GENOMIC DNA]</scope>
    <source>
        <strain evidence="2 3">DT72</strain>
    </source>
</reference>
<sequence>MTLVDTGLETSKSERLLQVRDHIDADRFLLTYGDGLADVNVEQLVEHHEENGTVGTVTGVKAPSSFGVLETDGDSVSAVQEKPLTSKRINVGFFVFETTVFDSLSADRELEQDTLNELADRGELGIYRHDGFFKGVDTRKGLDKVRKISTEKDDLPWLGGEP</sequence>
<gene>
    <name evidence="2" type="ORF">ACFQJ6_19460</name>
</gene>
<dbReference type="InterPro" id="IPR029044">
    <property type="entry name" value="Nucleotide-diphossugar_trans"/>
</dbReference>
<dbReference type="RefSeq" id="WP_382210206.1">
    <property type="nucleotide sequence ID" value="NZ_JBHSZH010000005.1"/>
</dbReference>
<dbReference type="InterPro" id="IPR013446">
    <property type="entry name" value="G1P_cyt_trans-like"/>
</dbReference>
<dbReference type="Proteomes" id="UP001596407">
    <property type="component" value="Unassembled WGS sequence"/>
</dbReference>